<dbReference type="InterPro" id="IPR031846">
    <property type="entry name" value="Hvcn1"/>
</dbReference>
<reference evidence="17 18" key="1">
    <citation type="submission" date="2019-09" db="EMBL/GenBank/DDBJ databases">
        <authorList>
            <consortium name="DOE Joint Genome Institute"/>
            <person name="Mondo S.J."/>
            <person name="Navarro-Mendoza M.I."/>
            <person name="Perez-Arques C."/>
            <person name="Panchal S."/>
            <person name="Nicolas F.E."/>
            <person name="Ganguly P."/>
            <person name="Pangilinan J."/>
            <person name="Grigoriev I."/>
            <person name="Heitman J."/>
            <person name="Sanya K."/>
            <person name="Garre V."/>
        </authorList>
    </citation>
    <scope>NUCLEOTIDE SEQUENCE [LARGE SCALE GENOMIC DNA]</scope>
    <source>
        <strain evidence="17 18">MU402</strain>
    </source>
</reference>
<feature type="domain" description="Ion transport" evidence="16">
    <location>
        <begin position="37"/>
        <end position="169"/>
    </location>
</feature>
<evidence type="ECO:0000256" key="13">
    <source>
        <dbReference type="SAM" id="Coils"/>
    </source>
</evidence>
<dbReference type="GO" id="GO:0030171">
    <property type="term" value="F:voltage-gated proton channel activity"/>
    <property type="evidence" value="ECO:0007669"/>
    <property type="project" value="InterPro"/>
</dbReference>
<dbReference type="InterPro" id="IPR027359">
    <property type="entry name" value="Volt_channel_dom_sf"/>
</dbReference>
<name>A0A8H4BL04_MUCCL</name>
<evidence type="ECO:0000256" key="9">
    <source>
        <dbReference type="ARBA" id="ARBA00023065"/>
    </source>
</evidence>
<dbReference type="Pfam" id="PF00520">
    <property type="entry name" value="Ion_trans"/>
    <property type="match status" value="1"/>
</dbReference>
<accession>A0A8H4BL04</accession>
<feature type="coiled-coil region" evidence="13">
    <location>
        <begin position="175"/>
        <end position="209"/>
    </location>
</feature>
<evidence type="ECO:0000256" key="10">
    <source>
        <dbReference type="ARBA" id="ARBA00023136"/>
    </source>
</evidence>
<evidence type="ECO:0000256" key="1">
    <source>
        <dbReference type="ARBA" id="ARBA00004651"/>
    </source>
</evidence>
<dbReference type="AlphaFoldDB" id="A0A8H4BL04"/>
<evidence type="ECO:0000313" key="17">
    <source>
        <dbReference type="EMBL" id="KAF1804280.1"/>
    </source>
</evidence>
<feature type="compositionally biased region" description="Polar residues" evidence="14">
    <location>
        <begin position="1"/>
        <end position="11"/>
    </location>
</feature>
<gene>
    <name evidence="17" type="ORF">FB192DRAFT_1372079</name>
</gene>
<keyword evidence="5 15" id="KW-0812">Transmembrane</keyword>
<feature type="transmembrane region" description="Helical" evidence="15">
    <location>
        <begin position="82"/>
        <end position="112"/>
    </location>
</feature>
<dbReference type="Gene3D" id="1.20.120.350">
    <property type="entry name" value="Voltage-gated potassium channels. Chain C"/>
    <property type="match status" value="1"/>
</dbReference>
<keyword evidence="7 15" id="KW-1133">Transmembrane helix</keyword>
<evidence type="ECO:0000259" key="16">
    <source>
        <dbReference type="Pfam" id="PF00520"/>
    </source>
</evidence>
<protein>
    <recommendedName>
        <fullName evidence="2">Voltage-gated hydrogen channel 1</fullName>
    </recommendedName>
    <alternativeName>
        <fullName evidence="12">Hydrogen voltage-gated channel 1</fullName>
    </alternativeName>
</protein>
<proteinExistence type="predicted"/>
<evidence type="ECO:0000256" key="4">
    <source>
        <dbReference type="ARBA" id="ARBA00022475"/>
    </source>
</evidence>
<keyword evidence="9" id="KW-0406">Ion transport</keyword>
<dbReference type="EMBL" id="JAAECE010000003">
    <property type="protein sequence ID" value="KAF1804280.1"/>
    <property type="molecule type" value="Genomic_DNA"/>
</dbReference>
<keyword evidence="10 15" id="KW-0472">Membrane</keyword>
<evidence type="ECO:0000256" key="6">
    <source>
        <dbReference type="ARBA" id="ARBA00022882"/>
    </source>
</evidence>
<evidence type="ECO:0000256" key="3">
    <source>
        <dbReference type="ARBA" id="ARBA00022448"/>
    </source>
</evidence>
<keyword evidence="11" id="KW-0407">Ion channel</keyword>
<sequence length="211" mass="23752">MASYGSLNTHQGIEAENSENEKGWRESLGEKLENEKFHLAVLGLILIDATCVIIQIIYTFFHECQVPVVLYTGGGASHKASYLLIAFEMAEVISIVICFLFLVECLLSLVAFGPKYYLPGWPHWKLHVFDAAVVTTTLVLEVGLKGKEREVAGLLIILRSWRVVKIIEAAILSVSFAHEEELEELRANYAELEAKYKQEVEKNQQLLEGQQ</sequence>
<dbReference type="InterPro" id="IPR005821">
    <property type="entry name" value="Ion_trans_dom"/>
</dbReference>
<dbReference type="GO" id="GO:0034702">
    <property type="term" value="C:monoatomic ion channel complex"/>
    <property type="evidence" value="ECO:0007669"/>
    <property type="project" value="UniProtKB-KW"/>
</dbReference>
<dbReference type="GO" id="GO:0005886">
    <property type="term" value="C:plasma membrane"/>
    <property type="evidence" value="ECO:0007669"/>
    <property type="project" value="UniProtKB-SubCell"/>
</dbReference>
<keyword evidence="8 13" id="KW-0175">Coiled coil</keyword>
<comment type="subcellular location">
    <subcellularLocation>
        <location evidence="1">Cell membrane</location>
        <topology evidence="1">Multi-pass membrane protein</topology>
    </subcellularLocation>
</comment>
<keyword evidence="6" id="KW-0851">Voltage-gated channel</keyword>
<keyword evidence="3" id="KW-0813">Transport</keyword>
<evidence type="ECO:0000256" key="7">
    <source>
        <dbReference type="ARBA" id="ARBA00022989"/>
    </source>
</evidence>
<evidence type="ECO:0000256" key="2">
    <source>
        <dbReference type="ARBA" id="ARBA00015897"/>
    </source>
</evidence>
<dbReference type="PANTHER" id="PTHR46480">
    <property type="entry name" value="F20B24.22"/>
    <property type="match status" value="1"/>
</dbReference>
<evidence type="ECO:0000256" key="15">
    <source>
        <dbReference type="SAM" id="Phobius"/>
    </source>
</evidence>
<evidence type="ECO:0000256" key="11">
    <source>
        <dbReference type="ARBA" id="ARBA00023303"/>
    </source>
</evidence>
<feature type="region of interest" description="Disordered" evidence="14">
    <location>
        <begin position="1"/>
        <end position="24"/>
    </location>
</feature>
<organism evidence="17 18">
    <name type="scientific">Mucor circinelloides f. lusitanicus</name>
    <name type="common">Mucor racemosus var. lusitanicus</name>
    <dbReference type="NCBI Taxonomy" id="29924"/>
    <lineage>
        <taxon>Eukaryota</taxon>
        <taxon>Fungi</taxon>
        <taxon>Fungi incertae sedis</taxon>
        <taxon>Mucoromycota</taxon>
        <taxon>Mucoromycotina</taxon>
        <taxon>Mucoromycetes</taxon>
        <taxon>Mucorales</taxon>
        <taxon>Mucorineae</taxon>
        <taxon>Mucoraceae</taxon>
        <taxon>Mucor</taxon>
    </lineage>
</organism>
<comment type="caution">
    <text evidence="17">The sequence shown here is derived from an EMBL/GenBank/DDBJ whole genome shotgun (WGS) entry which is preliminary data.</text>
</comment>
<evidence type="ECO:0000256" key="5">
    <source>
        <dbReference type="ARBA" id="ARBA00022692"/>
    </source>
</evidence>
<evidence type="ECO:0000256" key="8">
    <source>
        <dbReference type="ARBA" id="ARBA00023054"/>
    </source>
</evidence>
<evidence type="ECO:0000313" key="18">
    <source>
        <dbReference type="Proteomes" id="UP000469890"/>
    </source>
</evidence>
<evidence type="ECO:0000256" key="12">
    <source>
        <dbReference type="ARBA" id="ARBA00031989"/>
    </source>
</evidence>
<evidence type="ECO:0000256" key="14">
    <source>
        <dbReference type="SAM" id="MobiDB-lite"/>
    </source>
</evidence>
<dbReference type="PANTHER" id="PTHR46480:SF1">
    <property type="entry name" value="VOLTAGE-GATED HYDROGEN CHANNEL 1"/>
    <property type="match status" value="1"/>
</dbReference>
<feature type="transmembrane region" description="Helical" evidence="15">
    <location>
        <begin position="37"/>
        <end position="61"/>
    </location>
</feature>
<dbReference type="SUPFAM" id="SSF81324">
    <property type="entry name" value="Voltage-gated potassium channels"/>
    <property type="match status" value="1"/>
</dbReference>
<keyword evidence="4" id="KW-1003">Cell membrane</keyword>
<dbReference type="Proteomes" id="UP000469890">
    <property type="component" value="Unassembled WGS sequence"/>
</dbReference>